<dbReference type="InterPro" id="IPR006194">
    <property type="entry name" value="Gly-tRNA-synth_heterodimer"/>
</dbReference>
<comment type="catalytic activity">
    <reaction evidence="9 10">
        <text>tRNA(Gly) + glycine + ATP = glycyl-tRNA(Gly) + AMP + diphosphate</text>
        <dbReference type="Rhea" id="RHEA:16013"/>
        <dbReference type="Rhea" id="RHEA-COMP:9664"/>
        <dbReference type="Rhea" id="RHEA-COMP:9683"/>
        <dbReference type="ChEBI" id="CHEBI:30616"/>
        <dbReference type="ChEBI" id="CHEBI:33019"/>
        <dbReference type="ChEBI" id="CHEBI:57305"/>
        <dbReference type="ChEBI" id="CHEBI:78442"/>
        <dbReference type="ChEBI" id="CHEBI:78522"/>
        <dbReference type="ChEBI" id="CHEBI:456215"/>
        <dbReference type="EC" id="6.1.1.14"/>
    </reaction>
</comment>
<evidence type="ECO:0000313" key="13">
    <source>
        <dbReference type="Proteomes" id="UP001163152"/>
    </source>
</evidence>
<dbReference type="GO" id="GO:0005524">
    <property type="term" value="F:ATP binding"/>
    <property type="evidence" value="ECO:0007669"/>
    <property type="project" value="UniProtKB-UniRule"/>
</dbReference>
<comment type="subunit">
    <text evidence="10">Tetramer of two alpha and two beta subunits.</text>
</comment>
<organism evidence="12 13">
    <name type="scientific">Thermocoleostomius sinensis A174</name>
    <dbReference type="NCBI Taxonomy" id="2016057"/>
    <lineage>
        <taxon>Bacteria</taxon>
        <taxon>Bacillati</taxon>
        <taxon>Cyanobacteriota</taxon>
        <taxon>Cyanophyceae</taxon>
        <taxon>Oculatellales</taxon>
        <taxon>Oculatellaceae</taxon>
        <taxon>Thermocoleostomius</taxon>
    </lineage>
</organism>
<dbReference type="HAMAP" id="MF_00255">
    <property type="entry name" value="Gly_tRNA_synth_beta"/>
    <property type="match status" value="1"/>
</dbReference>
<dbReference type="GO" id="GO:0006420">
    <property type="term" value="P:arginyl-tRNA aminoacylation"/>
    <property type="evidence" value="ECO:0007669"/>
    <property type="project" value="InterPro"/>
</dbReference>
<dbReference type="PROSITE" id="PS50861">
    <property type="entry name" value="AA_TRNA_LIGASE_II_GLYAB"/>
    <property type="match status" value="1"/>
</dbReference>
<comment type="similarity">
    <text evidence="2 10">Belongs to the class-II aminoacyl-tRNA synthetase family.</text>
</comment>
<keyword evidence="4 10" id="KW-0436">Ligase</keyword>
<keyword evidence="6 10" id="KW-0067">ATP-binding</keyword>
<evidence type="ECO:0000256" key="6">
    <source>
        <dbReference type="ARBA" id="ARBA00022840"/>
    </source>
</evidence>
<keyword evidence="3 10" id="KW-0963">Cytoplasm</keyword>
<keyword evidence="8 10" id="KW-0030">Aminoacyl-tRNA synthetase</keyword>
<dbReference type="Proteomes" id="UP001163152">
    <property type="component" value="Chromosome"/>
</dbReference>
<accession>A0A9E8ZD70</accession>
<dbReference type="Pfam" id="PF05746">
    <property type="entry name" value="DALR_1"/>
    <property type="match status" value="1"/>
</dbReference>
<evidence type="ECO:0000256" key="10">
    <source>
        <dbReference type="HAMAP-Rule" id="MF_00255"/>
    </source>
</evidence>
<dbReference type="PRINTS" id="PR01045">
    <property type="entry name" value="TRNASYNTHGB"/>
</dbReference>
<dbReference type="EC" id="6.1.1.14" evidence="10"/>
<dbReference type="EMBL" id="CP113797">
    <property type="protein sequence ID" value="WAL59243.1"/>
    <property type="molecule type" value="Genomic_DNA"/>
</dbReference>
<protein>
    <recommendedName>
        <fullName evidence="10">Glycine--tRNA ligase beta subunit</fullName>
        <ecNumber evidence="10">6.1.1.14</ecNumber>
    </recommendedName>
    <alternativeName>
        <fullName evidence="10">Glycyl-tRNA synthetase beta subunit</fullName>
        <shortName evidence="10">GlyRS</shortName>
    </alternativeName>
</protein>
<keyword evidence="5 10" id="KW-0547">Nucleotide-binding</keyword>
<dbReference type="Pfam" id="PF02092">
    <property type="entry name" value="tRNA_synt_2f"/>
    <property type="match status" value="1"/>
</dbReference>
<dbReference type="InterPro" id="IPR015944">
    <property type="entry name" value="Gly-tRNA-synth_bsu"/>
</dbReference>
<dbReference type="KEGG" id="tsin:OXH18_19000"/>
<dbReference type="AlphaFoldDB" id="A0A9E8ZD70"/>
<keyword evidence="7 10" id="KW-0648">Protein biosynthesis</keyword>
<evidence type="ECO:0000256" key="1">
    <source>
        <dbReference type="ARBA" id="ARBA00004496"/>
    </source>
</evidence>
<evidence type="ECO:0000256" key="4">
    <source>
        <dbReference type="ARBA" id="ARBA00022598"/>
    </source>
</evidence>
<reference evidence="12" key="1">
    <citation type="submission" date="2022-12" db="EMBL/GenBank/DDBJ databases">
        <title>Polyphasic identification of a Novel Hot-Spring Cyanobacterium Ocullathermofonsia sinensis gen nov. sp. nov. and Genomic Insights on its Adaptations to the Thermal Habitat.</title>
        <authorList>
            <person name="Daroch M."/>
            <person name="Tang J."/>
            <person name="Jiang Y."/>
        </authorList>
    </citation>
    <scope>NUCLEOTIDE SEQUENCE</scope>
    <source>
        <strain evidence="12">PKUAC-SCTA174</strain>
    </source>
</reference>
<dbReference type="NCBIfam" id="TIGR00211">
    <property type="entry name" value="glyS"/>
    <property type="match status" value="1"/>
</dbReference>
<feature type="domain" description="DALR anticodon binding" evidence="11">
    <location>
        <begin position="622"/>
        <end position="702"/>
    </location>
</feature>
<evidence type="ECO:0000256" key="8">
    <source>
        <dbReference type="ARBA" id="ARBA00023146"/>
    </source>
</evidence>
<evidence type="ECO:0000256" key="5">
    <source>
        <dbReference type="ARBA" id="ARBA00022741"/>
    </source>
</evidence>
<sequence>MATFLLEVGTEELPASFVSSALQQWRSRIPASLAEGFLSLDTLEVYGTPRRLAVLITGLPERQPDREEEIKGPAAQAAFKDGKPTKAAEGFARSRSVSVADLTVRSTDKGEFVFVRQKIAGRSTADILSELVPSWIFGLEGKRFMRWGDGDLRFSRPIRWLVTLLDEIVLPISLANGSEQCVSDRISRGHRVLHPDPVQIPSAAEYLNCMKAACVEVDPARRQAEIETQARAAAASVGGYAAISPDLLDEVTNLVEWPSAVIGKFDRAFLELPTEVIVTEMESHQRYFPVLKAEGTTDLLPYFITISNGDPTKADIIAAGNQRVIRARLSDGKYFFDVDRKQPLESYLPRLETVTFQEDLGSVREKVDRIVSIASRLADQLQVSEANRTTIQRAALLCKADLVTQMVGEFPELQGVMGEKYALSSGETTDVATAIVEHYLPRGATDQLPKTLAGQVVGLADRLDTLVSIFSLGMIPSGSSDPFALRRAANAIVNITWSAELPINLDRLLHQVIADFVATHAKAESQADLQMQLQDFFLQRVRVLLQERGIDYDLIHAVLGENDREYAERALQDLLDVRDRAQFLQSIRDNHMLDSIYETINRSSRLAAQGSLDTVQLDPATIIETNLFQSQSEQAFYEALVELVPQTQAAQTDRDYQTLVEALSAIAPVVSQFFDGPQSVLVMDENPDIRRNRLNLLGLLRNHARVLADFGAIVKP</sequence>
<dbReference type="SUPFAM" id="SSF109604">
    <property type="entry name" value="HD-domain/PDEase-like"/>
    <property type="match status" value="1"/>
</dbReference>
<evidence type="ECO:0000256" key="7">
    <source>
        <dbReference type="ARBA" id="ARBA00022917"/>
    </source>
</evidence>
<evidence type="ECO:0000256" key="9">
    <source>
        <dbReference type="ARBA" id="ARBA00047937"/>
    </source>
</evidence>
<evidence type="ECO:0000256" key="2">
    <source>
        <dbReference type="ARBA" id="ARBA00008226"/>
    </source>
</evidence>
<dbReference type="PANTHER" id="PTHR30075:SF2">
    <property type="entry name" value="GLYCINE--TRNA LIGASE, CHLOROPLASTIC_MITOCHONDRIAL 2"/>
    <property type="match status" value="1"/>
</dbReference>
<dbReference type="GO" id="GO:0004814">
    <property type="term" value="F:arginine-tRNA ligase activity"/>
    <property type="evidence" value="ECO:0007669"/>
    <property type="project" value="InterPro"/>
</dbReference>
<comment type="subcellular location">
    <subcellularLocation>
        <location evidence="1 10">Cytoplasm</location>
    </subcellularLocation>
</comment>
<evidence type="ECO:0000259" key="11">
    <source>
        <dbReference type="Pfam" id="PF05746"/>
    </source>
</evidence>
<keyword evidence="13" id="KW-1185">Reference proteome</keyword>
<proteinExistence type="inferred from homology"/>
<name>A0A9E8ZD70_9CYAN</name>
<evidence type="ECO:0000256" key="3">
    <source>
        <dbReference type="ARBA" id="ARBA00022490"/>
    </source>
</evidence>
<dbReference type="GO" id="GO:0006426">
    <property type="term" value="P:glycyl-tRNA aminoacylation"/>
    <property type="evidence" value="ECO:0007669"/>
    <property type="project" value="UniProtKB-UniRule"/>
</dbReference>
<dbReference type="RefSeq" id="WP_268608954.1">
    <property type="nucleotide sequence ID" value="NZ_CP113797.1"/>
</dbReference>
<gene>
    <name evidence="10 12" type="primary">glyS</name>
    <name evidence="12" type="ORF">OXH18_19000</name>
</gene>
<dbReference type="PANTHER" id="PTHR30075">
    <property type="entry name" value="GLYCYL-TRNA SYNTHETASE"/>
    <property type="match status" value="1"/>
</dbReference>
<dbReference type="GO" id="GO:0005829">
    <property type="term" value="C:cytosol"/>
    <property type="evidence" value="ECO:0007669"/>
    <property type="project" value="TreeGrafter"/>
</dbReference>
<evidence type="ECO:0000313" key="12">
    <source>
        <dbReference type="EMBL" id="WAL59243.1"/>
    </source>
</evidence>
<dbReference type="GO" id="GO:0004820">
    <property type="term" value="F:glycine-tRNA ligase activity"/>
    <property type="evidence" value="ECO:0007669"/>
    <property type="project" value="UniProtKB-UniRule"/>
</dbReference>
<dbReference type="InterPro" id="IPR008909">
    <property type="entry name" value="DALR_anticod-bd"/>
</dbReference>